<feature type="region of interest" description="Disordered" evidence="6">
    <location>
        <begin position="311"/>
        <end position="358"/>
    </location>
</feature>
<evidence type="ECO:0000256" key="2">
    <source>
        <dbReference type="ARBA" id="ARBA00023015"/>
    </source>
</evidence>
<organism evidence="8 9">
    <name type="scientific">Spinacia oleracea</name>
    <name type="common">Spinach</name>
    <dbReference type="NCBI Taxonomy" id="3562"/>
    <lineage>
        <taxon>Eukaryota</taxon>
        <taxon>Viridiplantae</taxon>
        <taxon>Streptophyta</taxon>
        <taxon>Embryophyta</taxon>
        <taxon>Tracheophyta</taxon>
        <taxon>Spermatophyta</taxon>
        <taxon>Magnoliopsida</taxon>
        <taxon>eudicotyledons</taxon>
        <taxon>Gunneridae</taxon>
        <taxon>Pentapetalae</taxon>
        <taxon>Caryophyllales</taxon>
        <taxon>Chenopodiaceae</taxon>
        <taxon>Chenopodioideae</taxon>
        <taxon>Anserineae</taxon>
        <taxon>Spinacia</taxon>
    </lineage>
</organism>
<evidence type="ECO:0000256" key="4">
    <source>
        <dbReference type="ARBA" id="ARBA00023163"/>
    </source>
</evidence>
<dbReference type="Proteomes" id="UP000813463">
    <property type="component" value="Chromosome 6"/>
</dbReference>
<evidence type="ECO:0000313" key="9">
    <source>
        <dbReference type="RefSeq" id="XP_021846815.2"/>
    </source>
</evidence>
<evidence type="ECO:0000256" key="6">
    <source>
        <dbReference type="SAM" id="MobiDB-lite"/>
    </source>
</evidence>
<reference evidence="8" key="1">
    <citation type="journal article" date="2021" name="Nat. Commun.">
        <title>Genomic analyses provide insights into spinach domestication and the genetic basis of agronomic traits.</title>
        <authorList>
            <person name="Cai X."/>
            <person name="Sun X."/>
            <person name="Xu C."/>
            <person name="Sun H."/>
            <person name="Wang X."/>
            <person name="Ge C."/>
            <person name="Zhang Z."/>
            <person name="Wang Q."/>
            <person name="Fei Z."/>
            <person name="Jiao C."/>
            <person name="Wang Q."/>
        </authorList>
    </citation>
    <scope>NUCLEOTIDE SEQUENCE [LARGE SCALE GENOMIC DNA]</scope>
    <source>
        <strain evidence="8">cv. Varoflay</strain>
    </source>
</reference>
<dbReference type="GeneID" id="110786564"/>
<dbReference type="KEGG" id="soe:110786564"/>
<dbReference type="Gene3D" id="4.10.280.10">
    <property type="entry name" value="Helix-loop-helix DNA-binding domain"/>
    <property type="match status" value="1"/>
</dbReference>
<dbReference type="SUPFAM" id="SSF47459">
    <property type="entry name" value="HLH, helix-loop-helix DNA-binding domain"/>
    <property type="match status" value="1"/>
</dbReference>
<gene>
    <name evidence="9" type="primary">LOC110786564</name>
</gene>
<keyword evidence="3" id="KW-0238">DNA-binding</keyword>
<evidence type="ECO:0000256" key="3">
    <source>
        <dbReference type="ARBA" id="ARBA00023125"/>
    </source>
</evidence>
<keyword evidence="2" id="KW-0805">Transcription regulation</keyword>
<reference evidence="9" key="2">
    <citation type="submission" date="2025-08" db="UniProtKB">
        <authorList>
            <consortium name="RefSeq"/>
        </authorList>
    </citation>
    <scope>IDENTIFICATION</scope>
    <source>
        <tissue evidence="9">Leaf</tissue>
    </source>
</reference>
<dbReference type="InterPro" id="IPR036638">
    <property type="entry name" value="HLH_DNA-bd_sf"/>
</dbReference>
<proteinExistence type="predicted"/>
<dbReference type="AlphaFoldDB" id="A0A9R0IDS7"/>
<dbReference type="RefSeq" id="XP_021846815.2">
    <property type="nucleotide sequence ID" value="XM_021991123.2"/>
</dbReference>
<dbReference type="InterPro" id="IPR045843">
    <property type="entry name" value="IND-like"/>
</dbReference>
<dbReference type="PROSITE" id="PS50888">
    <property type="entry name" value="BHLH"/>
    <property type="match status" value="1"/>
</dbReference>
<dbReference type="InterPro" id="IPR045239">
    <property type="entry name" value="bHLH95_bHLH"/>
</dbReference>
<protein>
    <submittedName>
        <fullName evidence="9">Transcription factor bHLH112</fullName>
    </submittedName>
</protein>
<dbReference type="PANTHER" id="PTHR16223">
    <property type="entry name" value="TRANSCRIPTION FACTOR BHLH83-RELATED"/>
    <property type="match status" value="1"/>
</dbReference>
<keyword evidence="5" id="KW-0539">Nucleus</keyword>
<dbReference type="GO" id="GO:0005634">
    <property type="term" value="C:nucleus"/>
    <property type="evidence" value="ECO:0000318"/>
    <property type="project" value="GO_Central"/>
</dbReference>
<keyword evidence="4" id="KW-0804">Transcription</keyword>
<dbReference type="GO" id="GO:0000981">
    <property type="term" value="F:DNA-binding transcription factor activity, RNA polymerase II-specific"/>
    <property type="evidence" value="ECO:0000318"/>
    <property type="project" value="GO_Central"/>
</dbReference>
<dbReference type="GO" id="GO:0000978">
    <property type="term" value="F:RNA polymerase II cis-regulatory region sequence-specific DNA binding"/>
    <property type="evidence" value="ECO:0000318"/>
    <property type="project" value="GO_Central"/>
</dbReference>
<feature type="compositionally biased region" description="Basic and acidic residues" evidence="6">
    <location>
        <begin position="326"/>
        <end position="336"/>
    </location>
</feature>
<evidence type="ECO:0000313" key="8">
    <source>
        <dbReference type="Proteomes" id="UP000813463"/>
    </source>
</evidence>
<dbReference type="GO" id="GO:0046983">
    <property type="term" value="F:protein dimerization activity"/>
    <property type="evidence" value="ECO:0007669"/>
    <property type="project" value="InterPro"/>
</dbReference>
<keyword evidence="8" id="KW-1185">Reference proteome</keyword>
<feature type="compositionally biased region" description="Low complexity" evidence="6">
    <location>
        <begin position="311"/>
        <end position="322"/>
    </location>
</feature>
<name>A0A9R0IDS7_SPIOL</name>
<comment type="subcellular location">
    <subcellularLocation>
        <location evidence="1">Nucleus</location>
    </subcellularLocation>
</comment>
<feature type="domain" description="BHLH" evidence="7">
    <location>
        <begin position="351"/>
        <end position="400"/>
    </location>
</feature>
<sequence>MGEEFQGGVCGGTWWNPPHNLFSGGLSSPCSVSQLSGGGGGGGSFDMGGFGWSNEVVVKGNIKSNNNNNYNNNNNSVFDNLVFPDQMDSSLDILGFGLSPTCSTTDWNHHNLLCNNGSNNEANFDSMLQDSLNNNDSIRLCSYEMGGTTTSPNIIMNSCNFSTQDASPPLASNSSGDSSTITTCDGGGLATSFPMNSSASYLIQSLFDDCDESHQVLQQQEQPINMPHHQFINNSSNNNNNNYGCSLDSSNEVISSNSWVKTSPIPLLQSNKLDGGISALINDHGQVFSGQYSPTTLNSIRASLLNSLQSRSRAPSSSTSLANKVNSEEHHRDSKKNTSNNDQPPTKRLRIETPSPLPTFKVRKEKLGDRITALQQLVSPFGKTDTASVLHEAIEYIKFLHDQVHVLSTPYLKSETAMQQQQESDKLKDDEESKQDLRTRGLCLVPISSTYPVAQETPVDFWTPTFGGTTTTFM</sequence>
<dbReference type="InterPro" id="IPR011598">
    <property type="entry name" value="bHLH_dom"/>
</dbReference>
<evidence type="ECO:0000256" key="1">
    <source>
        <dbReference type="ARBA" id="ARBA00004123"/>
    </source>
</evidence>
<dbReference type="PANTHER" id="PTHR16223:SF238">
    <property type="entry name" value="TRANSCRIPTION FACTOR BHLH114"/>
    <property type="match status" value="1"/>
</dbReference>
<dbReference type="CDD" id="cd11393">
    <property type="entry name" value="bHLH_AtbHLH_like"/>
    <property type="match status" value="1"/>
</dbReference>
<accession>A0A9R0IDS7</accession>
<evidence type="ECO:0000256" key="5">
    <source>
        <dbReference type="ARBA" id="ARBA00023242"/>
    </source>
</evidence>
<dbReference type="GO" id="GO:0006357">
    <property type="term" value="P:regulation of transcription by RNA polymerase II"/>
    <property type="evidence" value="ECO:0000318"/>
    <property type="project" value="GO_Central"/>
</dbReference>
<evidence type="ECO:0000259" key="7">
    <source>
        <dbReference type="PROSITE" id="PS50888"/>
    </source>
</evidence>